<dbReference type="AlphaFoldDB" id="A0A3P6PRR7"/>
<gene>
    <name evidence="2" type="ORF">DILT_LOCUS685</name>
</gene>
<evidence type="ECO:0000313" key="3">
    <source>
        <dbReference type="Proteomes" id="UP000281553"/>
    </source>
</evidence>
<reference evidence="2 3" key="1">
    <citation type="submission" date="2018-11" db="EMBL/GenBank/DDBJ databases">
        <authorList>
            <consortium name="Pathogen Informatics"/>
        </authorList>
    </citation>
    <scope>NUCLEOTIDE SEQUENCE [LARGE SCALE GENOMIC DNA]</scope>
</reference>
<feature type="non-terminal residue" evidence="2">
    <location>
        <position position="60"/>
    </location>
</feature>
<accession>A0A3P6PRR7</accession>
<feature type="region of interest" description="Disordered" evidence="1">
    <location>
        <begin position="1"/>
        <end position="30"/>
    </location>
</feature>
<sequence length="60" mass="6641">MTGKMERVPYPPRSTASSAGTALPLGEPSLPLGVADEYNPLIPNDYEELARQRREKRKAD</sequence>
<protein>
    <submittedName>
        <fullName evidence="2">Uncharacterized protein</fullName>
    </submittedName>
</protein>
<keyword evidence="3" id="KW-1185">Reference proteome</keyword>
<dbReference type="EMBL" id="UYRU01003228">
    <property type="protein sequence ID" value="VDK35437.1"/>
    <property type="molecule type" value="Genomic_DNA"/>
</dbReference>
<name>A0A3P6PRR7_DIBLA</name>
<dbReference type="OrthoDB" id="10538642at2759"/>
<evidence type="ECO:0000313" key="2">
    <source>
        <dbReference type="EMBL" id="VDK35437.1"/>
    </source>
</evidence>
<organism evidence="2 3">
    <name type="scientific">Dibothriocephalus latus</name>
    <name type="common">Fish tapeworm</name>
    <name type="synonym">Diphyllobothrium latum</name>
    <dbReference type="NCBI Taxonomy" id="60516"/>
    <lineage>
        <taxon>Eukaryota</taxon>
        <taxon>Metazoa</taxon>
        <taxon>Spiralia</taxon>
        <taxon>Lophotrochozoa</taxon>
        <taxon>Platyhelminthes</taxon>
        <taxon>Cestoda</taxon>
        <taxon>Eucestoda</taxon>
        <taxon>Diphyllobothriidea</taxon>
        <taxon>Diphyllobothriidae</taxon>
        <taxon>Dibothriocephalus</taxon>
    </lineage>
</organism>
<dbReference type="Proteomes" id="UP000281553">
    <property type="component" value="Unassembled WGS sequence"/>
</dbReference>
<proteinExistence type="predicted"/>
<evidence type="ECO:0000256" key="1">
    <source>
        <dbReference type="SAM" id="MobiDB-lite"/>
    </source>
</evidence>